<proteinExistence type="predicted"/>
<feature type="transmembrane region" description="Helical" evidence="1">
    <location>
        <begin position="362"/>
        <end position="380"/>
    </location>
</feature>
<name>A0A6C2UTN8_9BACT</name>
<dbReference type="InterPro" id="IPR001036">
    <property type="entry name" value="Acrflvin-R"/>
</dbReference>
<dbReference type="RefSeq" id="WP_136064166.1">
    <property type="nucleotide sequence ID" value="NZ_CAAHFH010000002.1"/>
</dbReference>
<dbReference type="SUPFAM" id="SSF82866">
    <property type="entry name" value="Multidrug efflux transporter AcrB transmembrane domain"/>
    <property type="match status" value="2"/>
</dbReference>
<dbReference type="AlphaFoldDB" id="A0A6C2UTN8"/>
<organism evidence="2 3">
    <name type="scientific">Pontiella sulfatireligans</name>
    <dbReference type="NCBI Taxonomy" id="2750658"/>
    <lineage>
        <taxon>Bacteria</taxon>
        <taxon>Pseudomonadati</taxon>
        <taxon>Kiritimatiellota</taxon>
        <taxon>Kiritimatiellia</taxon>
        <taxon>Kiritimatiellales</taxon>
        <taxon>Pontiellaceae</taxon>
        <taxon>Pontiella</taxon>
    </lineage>
</organism>
<dbReference type="PRINTS" id="PR00702">
    <property type="entry name" value="ACRIFLAVINRP"/>
</dbReference>
<protein>
    <submittedName>
        <fullName evidence="2">Multidrug resistance protein MdtB</fullName>
    </submittedName>
</protein>
<gene>
    <name evidence="2" type="primary">mdtB</name>
    <name evidence="2" type="ORF">SCARR_04746</name>
</gene>
<dbReference type="Proteomes" id="UP000346198">
    <property type="component" value="Unassembled WGS sequence"/>
</dbReference>
<dbReference type="SUPFAM" id="SSF82693">
    <property type="entry name" value="Multidrug efflux transporter AcrB pore domain, PN1, PN2, PC1 and PC2 subdomains"/>
    <property type="match status" value="3"/>
</dbReference>
<dbReference type="SUPFAM" id="SSF82714">
    <property type="entry name" value="Multidrug efflux transporter AcrB TolC docking domain, DN and DC subdomains"/>
    <property type="match status" value="2"/>
</dbReference>
<feature type="transmembrane region" description="Helical" evidence="1">
    <location>
        <begin position="430"/>
        <end position="454"/>
    </location>
</feature>
<sequence>MNNVLDKFKGPIAWMVKNPVAANLLMLLCLVGGFASFKGIKQEVFPDISADVVTVRVSYPGGTPEEMEQSVCLVAEEAVRGIEGVFEVTSVANEGSATVSAELLEGVDRIKVYQDIKSEIDRVTTFPDGAERPVVSLAARLREAMTLVLYGDVSDMTLRNLAEQVRDRLLQSENITQVELSGTRNLEVSIEIPQEELRKYGLTHQSLASTINTQSREISGGGIKTDSGETLLRMQERRNYGPEFAQTPVLATEDGTTLKLGDIGTVVDDFEDSDQFANYNGKPSIMLEIYRVGDQTPTQVSESVNELLPQIKEQLPEGIGIDILSDRTEIFFQRANLLLRNGGLGLLLVLFVLGLFLEMRLALWVAMGIPISFLGAMLIMPMTGLSINMITMFAFIISLGIVVDDAIVVGENVYHNLQDGMEGSKASILGARQVCSPVGFSILTNIVAFVPLMVMPGTMGRIMGMLPIVVISVFLISWLESLYILPAHLSHVRKKEPTGLFGVLHRFQQKFSHAFREWIRTKYGPFLDFCLSHRYVVISAAMAILLLVGGYWASGRMGFSMFTTVESDYAVASATLPFGSPVEKTEAVADKLVKGAQEVLADTGHPELVEGIFSNVGRSGAHTCRVRVYLADPEVRDKIMGTEAFVQAWRQKVGQLPGVRFVRYASDEGGPGRGPALEVELRHQNIHTLESAAQALAAELENYPLVQDVDDGVQEGKTQFDFTMKPEAISLGLSASDVGRQIRAAFEGTEVLRQQRGRNEVKVKVRLPKEERTKMYHFENFVLHTPDGGEVMLSDVVDINVGKSYTTINRRNGMRTLTVVADVRPKTKAGEVMTKLDQDYFPQLASQFPGLDYSYEGRTADQRESFGSMKVTIPLVLLCIYALLAIPFRSYSQPLIVMVSIPFGIIGAVIGHLLLGYSMTMIGIIGMLALSGVVVNDALVLISFANERRADHANAHDAVVSAGIQRFRPILLTTLTTFGGLAPMMLETSRQAKFLIPMAISLGFGILFATFIALLLVPCLYMVIEDCGSLKRRLLNQWESAD</sequence>
<feature type="transmembrane region" description="Helical" evidence="1">
    <location>
        <begin position="20"/>
        <end position="37"/>
    </location>
</feature>
<dbReference type="PANTHER" id="PTHR32063:SF33">
    <property type="entry name" value="RND SUPERFAMILY EFFLUX PUMP PERMEASE COMPONENT"/>
    <property type="match status" value="1"/>
</dbReference>
<dbReference type="Pfam" id="PF00873">
    <property type="entry name" value="ACR_tran"/>
    <property type="match status" value="1"/>
</dbReference>
<keyword evidence="1" id="KW-0812">Transmembrane</keyword>
<feature type="transmembrane region" description="Helical" evidence="1">
    <location>
        <begin position="466"/>
        <end position="485"/>
    </location>
</feature>
<feature type="transmembrane region" description="Helical" evidence="1">
    <location>
        <begin position="895"/>
        <end position="915"/>
    </location>
</feature>
<dbReference type="GO" id="GO:0005886">
    <property type="term" value="C:plasma membrane"/>
    <property type="evidence" value="ECO:0007669"/>
    <property type="project" value="TreeGrafter"/>
</dbReference>
<feature type="transmembrane region" description="Helical" evidence="1">
    <location>
        <begin position="535"/>
        <end position="553"/>
    </location>
</feature>
<evidence type="ECO:0000313" key="2">
    <source>
        <dbReference type="EMBL" id="VGO22651.1"/>
    </source>
</evidence>
<keyword evidence="1" id="KW-1133">Transmembrane helix</keyword>
<keyword evidence="1" id="KW-0472">Membrane</keyword>
<dbReference type="InterPro" id="IPR027463">
    <property type="entry name" value="AcrB_DN_DC_subdom"/>
</dbReference>
<dbReference type="PANTHER" id="PTHR32063">
    <property type="match status" value="1"/>
</dbReference>
<feature type="transmembrane region" description="Helical" evidence="1">
    <location>
        <begin position="392"/>
        <end position="410"/>
    </location>
</feature>
<dbReference type="Gene3D" id="1.20.1640.10">
    <property type="entry name" value="Multidrug efflux transporter AcrB transmembrane domain"/>
    <property type="match status" value="2"/>
</dbReference>
<dbReference type="EMBL" id="CAAHFH010000002">
    <property type="protein sequence ID" value="VGO22651.1"/>
    <property type="molecule type" value="Genomic_DNA"/>
</dbReference>
<keyword evidence="3" id="KW-1185">Reference proteome</keyword>
<feature type="transmembrane region" description="Helical" evidence="1">
    <location>
        <begin position="922"/>
        <end position="945"/>
    </location>
</feature>
<feature type="transmembrane region" description="Helical" evidence="1">
    <location>
        <begin position="337"/>
        <end position="356"/>
    </location>
</feature>
<dbReference type="Gene3D" id="3.30.70.1440">
    <property type="entry name" value="Multidrug efflux transporter AcrB pore domain"/>
    <property type="match status" value="1"/>
</dbReference>
<reference evidence="2 3" key="1">
    <citation type="submission" date="2019-04" db="EMBL/GenBank/DDBJ databases">
        <authorList>
            <person name="Van Vliet M D."/>
        </authorList>
    </citation>
    <scope>NUCLEOTIDE SEQUENCE [LARGE SCALE GENOMIC DNA]</scope>
    <source>
        <strain evidence="2 3">F21</strain>
    </source>
</reference>
<dbReference type="Gene3D" id="3.30.70.1430">
    <property type="entry name" value="Multidrug efflux transporter AcrB pore domain"/>
    <property type="match status" value="2"/>
</dbReference>
<evidence type="ECO:0000313" key="3">
    <source>
        <dbReference type="Proteomes" id="UP000346198"/>
    </source>
</evidence>
<feature type="transmembrane region" description="Helical" evidence="1">
    <location>
        <begin position="994"/>
        <end position="1024"/>
    </location>
</feature>
<evidence type="ECO:0000256" key="1">
    <source>
        <dbReference type="SAM" id="Phobius"/>
    </source>
</evidence>
<accession>A0A6C2UTN8</accession>
<dbReference type="Gene3D" id="3.30.70.1320">
    <property type="entry name" value="Multidrug efflux transporter AcrB pore domain like"/>
    <property type="match status" value="1"/>
</dbReference>
<feature type="transmembrane region" description="Helical" evidence="1">
    <location>
        <begin position="871"/>
        <end position="889"/>
    </location>
</feature>
<dbReference type="GO" id="GO:0042910">
    <property type="term" value="F:xenobiotic transmembrane transporter activity"/>
    <property type="evidence" value="ECO:0007669"/>
    <property type="project" value="TreeGrafter"/>
</dbReference>
<dbReference type="Gene3D" id="3.30.2090.10">
    <property type="entry name" value="Multidrug efflux transporter AcrB TolC docking domain, DN and DC subdomains"/>
    <property type="match status" value="2"/>
</dbReference>